<feature type="domain" description="NAD(P)-binding" evidence="1">
    <location>
        <begin position="13"/>
        <end position="334"/>
    </location>
</feature>
<reference evidence="2 3" key="1">
    <citation type="submission" date="2019-10" db="EMBL/GenBank/DDBJ databases">
        <title>Description of Paenibacillus terricola sp. nov.</title>
        <authorList>
            <person name="Carlier A."/>
            <person name="Qi S."/>
        </authorList>
    </citation>
    <scope>NUCLEOTIDE SEQUENCE [LARGE SCALE GENOMIC DNA]</scope>
    <source>
        <strain evidence="2 3">LMG 31459</strain>
    </source>
</reference>
<dbReference type="Gene3D" id="3.40.50.720">
    <property type="entry name" value="NAD(P)-binding Rossmann-like Domain"/>
    <property type="match status" value="1"/>
</dbReference>
<protein>
    <submittedName>
        <fullName evidence="2">CDP-glucose 4,6-dehydratase</fullName>
        <ecNumber evidence="2">4.2.1.45</ecNumber>
    </submittedName>
</protein>
<dbReference type="EMBL" id="WHOB01000066">
    <property type="protein sequence ID" value="NOU81565.1"/>
    <property type="molecule type" value="Genomic_DNA"/>
</dbReference>
<dbReference type="PANTHER" id="PTHR43000">
    <property type="entry name" value="DTDP-D-GLUCOSE 4,6-DEHYDRATASE-RELATED"/>
    <property type="match status" value="1"/>
</dbReference>
<dbReference type="NCBIfam" id="TIGR02622">
    <property type="entry name" value="CDP_4_6_dhtase"/>
    <property type="match status" value="1"/>
</dbReference>
<dbReference type="EC" id="4.2.1.45" evidence="2"/>
<evidence type="ECO:0000313" key="3">
    <source>
        <dbReference type="Proteomes" id="UP000596857"/>
    </source>
</evidence>
<dbReference type="InterPro" id="IPR036291">
    <property type="entry name" value="NAD(P)-bd_dom_sf"/>
</dbReference>
<dbReference type="Proteomes" id="UP000596857">
    <property type="component" value="Unassembled WGS sequence"/>
</dbReference>
<name>A0ABX1YKJ4_9BACL</name>
<sequence>MKRSAFWKDRSVFITGHTGFKGSWLSLWLTLLGARVSGYAWDREEHALFTLTGGEQEVKTTWGDVRNRHRLDAALREAEPEVVFHLAAQPLVRTSYQIPADTFEVNVMGTVNLLEAVCSSVDSGSRIKAVVNITTDKCYDNLEWIWGYRETDRLGGYDPYSASKACSELVTQAYRTSFFHPERYAEHGVGIATARAGNVIGGGDDSPDRLVPDCLKAFAAGRRPLLRSPAATRPWQHVLEPLGGYLLLAEKLVAEGAEYASAWNFGPEEESVHSVEKVAAKLAALWGDGAGINLDPAGSSALHEAGELQLDSTKAHRLLGWYSCWSVEQALQKTVEWQKALEAKQDMRKICEQQIREYMTDEIRRAK</sequence>
<dbReference type="Gene3D" id="3.90.25.10">
    <property type="entry name" value="UDP-galactose 4-epimerase, domain 1"/>
    <property type="match status" value="1"/>
</dbReference>
<keyword evidence="3" id="KW-1185">Reference proteome</keyword>
<dbReference type="GO" id="GO:0047733">
    <property type="term" value="F:CDP-glucose 4,6-dehydratase activity"/>
    <property type="evidence" value="ECO:0007669"/>
    <property type="project" value="UniProtKB-EC"/>
</dbReference>
<proteinExistence type="predicted"/>
<keyword evidence="2" id="KW-0456">Lyase</keyword>
<dbReference type="SUPFAM" id="SSF51735">
    <property type="entry name" value="NAD(P)-binding Rossmann-fold domains"/>
    <property type="match status" value="1"/>
</dbReference>
<dbReference type="InterPro" id="IPR016040">
    <property type="entry name" value="NAD(P)-bd_dom"/>
</dbReference>
<evidence type="ECO:0000313" key="2">
    <source>
        <dbReference type="EMBL" id="NOU81565.1"/>
    </source>
</evidence>
<evidence type="ECO:0000259" key="1">
    <source>
        <dbReference type="Pfam" id="PF16363"/>
    </source>
</evidence>
<comment type="caution">
    <text evidence="2">The sequence shown here is derived from an EMBL/GenBank/DDBJ whole genome shotgun (WGS) entry which is preliminary data.</text>
</comment>
<dbReference type="InterPro" id="IPR013445">
    <property type="entry name" value="CDP_4_6_deHydtase"/>
</dbReference>
<accession>A0ABX1YKJ4</accession>
<gene>
    <name evidence="2" type="primary">rfbG</name>
    <name evidence="2" type="ORF">GC101_22135</name>
</gene>
<organism evidence="2 3">
    <name type="scientific">Paenibacillus phytohabitans</name>
    <dbReference type="NCBI Taxonomy" id="2654978"/>
    <lineage>
        <taxon>Bacteria</taxon>
        <taxon>Bacillati</taxon>
        <taxon>Bacillota</taxon>
        <taxon>Bacilli</taxon>
        <taxon>Bacillales</taxon>
        <taxon>Paenibacillaceae</taxon>
        <taxon>Paenibacillus</taxon>
    </lineage>
</organism>
<dbReference type="Pfam" id="PF16363">
    <property type="entry name" value="GDP_Man_Dehyd"/>
    <property type="match status" value="1"/>
</dbReference>